<evidence type="ECO:0000313" key="1">
    <source>
        <dbReference type="EMBL" id="KPK68506.1"/>
    </source>
</evidence>
<dbReference type="PANTHER" id="PTHR30302:SF7">
    <property type="entry name" value="F420-NONREDUCING HYDROGENASE II"/>
    <property type="match status" value="1"/>
</dbReference>
<dbReference type="InterPro" id="IPR000671">
    <property type="entry name" value="Peptidase_A31"/>
</dbReference>
<dbReference type="NCBIfam" id="TIGR00072">
    <property type="entry name" value="hydrog_prot"/>
    <property type="match status" value="1"/>
</dbReference>
<dbReference type="Proteomes" id="UP000051096">
    <property type="component" value="Unassembled WGS sequence"/>
</dbReference>
<dbReference type="EMBL" id="LJUO01000164">
    <property type="protein sequence ID" value="KPK68506.1"/>
    <property type="molecule type" value="Genomic_DNA"/>
</dbReference>
<comment type="caution">
    <text evidence="1">The sequence shown here is derived from an EMBL/GenBank/DDBJ whole genome shotgun (WGS) entry which is preliminary data.</text>
</comment>
<dbReference type="SUPFAM" id="SSF53163">
    <property type="entry name" value="HybD-like"/>
    <property type="match status" value="1"/>
</dbReference>
<accession>A0A0S8GA33</accession>
<organism evidence="1 2">
    <name type="scientific">candidate division WOR_3 bacterium SM23_60</name>
    <dbReference type="NCBI Taxonomy" id="1703780"/>
    <lineage>
        <taxon>Bacteria</taxon>
        <taxon>Bacteria division WOR-3</taxon>
    </lineage>
</organism>
<gene>
    <name evidence="1" type="ORF">AMJ87_11805</name>
</gene>
<dbReference type="GO" id="GO:0004175">
    <property type="term" value="F:endopeptidase activity"/>
    <property type="evidence" value="ECO:0007669"/>
    <property type="project" value="TreeGrafter"/>
</dbReference>
<dbReference type="InterPro" id="IPR023430">
    <property type="entry name" value="Pept_HybD-like_dom_sf"/>
</dbReference>
<protein>
    <recommendedName>
        <fullName evidence="3">Hydrogenase maturation protease</fullName>
    </recommendedName>
</protein>
<name>A0A0S8GA33_UNCW3</name>
<sequence length="158" mass="18053">MKILLCGMGNRERGDDAFGPYVVDHINETANIRTIDCALYLENHLNQIIAHQPDLVVLLDTVQKDGQKAVLLKDREILDNATISVSTHNIPFSSIYDYMKENSNATIWFYGVQPFSYEHFTRQTIDSAKRVINIFNSLDSQNKINIIDLYETLSTTLK</sequence>
<evidence type="ECO:0000313" key="2">
    <source>
        <dbReference type="Proteomes" id="UP000051096"/>
    </source>
</evidence>
<evidence type="ECO:0008006" key="3">
    <source>
        <dbReference type="Google" id="ProtNLM"/>
    </source>
</evidence>
<proteinExistence type="predicted"/>
<dbReference type="Gene3D" id="3.40.50.1450">
    <property type="entry name" value="HybD-like"/>
    <property type="match status" value="1"/>
</dbReference>
<dbReference type="AlphaFoldDB" id="A0A0S8GA33"/>
<dbReference type="GO" id="GO:0008047">
    <property type="term" value="F:enzyme activator activity"/>
    <property type="evidence" value="ECO:0007669"/>
    <property type="project" value="InterPro"/>
</dbReference>
<dbReference type="PANTHER" id="PTHR30302">
    <property type="entry name" value="HYDROGENASE 1 MATURATION PROTEASE"/>
    <property type="match status" value="1"/>
</dbReference>
<dbReference type="GO" id="GO:0016485">
    <property type="term" value="P:protein processing"/>
    <property type="evidence" value="ECO:0007669"/>
    <property type="project" value="TreeGrafter"/>
</dbReference>
<reference evidence="1 2" key="1">
    <citation type="journal article" date="2015" name="Microbiome">
        <title>Genomic resolution of linkages in carbon, nitrogen, and sulfur cycling among widespread estuary sediment bacteria.</title>
        <authorList>
            <person name="Baker B.J."/>
            <person name="Lazar C.S."/>
            <person name="Teske A.P."/>
            <person name="Dick G.J."/>
        </authorList>
    </citation>
    <scope>NUCLEOTIDE SEQUENCE [LARGE SCALE GENOMIC DNA]</scope>
    <source>
        <strain evidence="1">SM23_60</strain>
    </source>
</reference>